<dbReference type="CDD" id="cd15830">
    <property type="entry name" value="BamD"/>
    <property type="match status" value="1"/>
</dbReference>
<comment type="caution">
    <text evidence="6">The sequence shown here is derived from an EMBL/GenBank/DDBJ whole genome shotgun (WGS) entry which is preliminary data.</text>
</comment>
<dbReference type="GO" id="GO:0043165">
    <property type="term" value="P:Gram-negative-bacterium-type cell outer membrane assembly"/>
    <property type="evidence" value="ECO:0007669"/>
    <property type="project" value="UniProtKB-UniRule"/>
</dbReference>
<dbReference type="InterPro" id="IPR017689">
    <property type="entry name" value="BamD"/>
</dbReference>
<dbReference type="EMBL" id="JAGIBU010000001">
    <property type="protein sequence ID" value="MBS7823800.1"/>
    <property type="molecule type" value="Genomic_DNA"/>
</dbReference>
<evidence type="ECO:0000256" key="4">
    <source>
        <dbReference type="HAMAP-Rule" id="MF_00922"/>
    </source>
</evidence>
<feature type="domain" description="Outer membrane lipoprotein BamD-like" evidence="5">
    <location>
        <begin position="34"/>
        <end position="237"/>
    </location>
</feature>
<protein>
    <recommendedName>
        <fullName evidence="4">Outer membrane protein assembly factor BamD</fullName>
    </recommendedName>
</protein>
<dbReference type="Pfam" id="PF13525">
    <property type="entry name" value="YfiO"/>
    <property type="match status" value="1"/>
</dbReference>
<dbReference type="SUPFAM" id="SSF48452">
    <property type="entry name" value="TPR-like"/>
    <property type="match status" value="1"/>
</dbReference>
<accession>A0AB35BZ79</accession>
<dbReference type="GO" id="GO:0051205">
    <property type="term" value="P:protein insertion into membrane"/>
    <property type="evidence" value="ECO:0007669"/>
    <property type="project" value="UniProtKB-UniRule"/>
</dbReference>
<sequence length="254" mass="29171">MNKTVLHCSVLLSTMLLIVGCSSTKKEDRYRMMSGSDLLQEGRSSLDGGSYKESIERFDVIEARFPQGNYAEQAKLNKIYAYYLNRDHKEALQEADNFIKLYPNHPHVDYAWYMKGLVNFDKARSIIDKFLPPDHTKVDQKQLTDSMEAFLVILDKYPNSVYAEDAAKRVIYLRNTLAQSEIHIANFYMQRKAYVGAANRAQYVIDNYDGSPAVQEALLIQVKAYRALGLENMANDRLRILQKNYPNYAGLKSL</sequence>
<dbReference type="PANTHER" id="PTHR37423:SF2">
    <property type="entry name" value="MEMBRANE-BOUND LYTIC MUREIN TRANSGLYCOSYLASE C"/>
    <property type="match status" value="1"/>
</dbReference>
<dbReference type="Proteomes" id="UP000680020">
    <property type="component" value="Unassembled WGS sequence"/>
</dbReference>
<evidence type="ECO:0000259" key="5">
    <source>
        <dbReference type="Pfam" id="PF13525"/>
    </source>
</evidence>
<keyword evidence="4" id="KW-0449">Lipoprotein</keyword>
<reference evidence="6" key="1">
    <citation type="submission" date="2021-03" db="EMBL/GenBank/DDBJ databases">
        <title>Identification and antibiotic profiling of Wohlfahrtiimonas chitiniclastica, an underestimated human pathogen.</title>
        <authorList>
            <person name="Kopf A."/>
            <person name="Bunk B."/>
            <person name="Coldewey S."/>
            <person name="Gunzer F."/>
            <person name="Riedel T."/>
            <person name="Schroettner P."/>
        </authorList>
    </citation>
    <scope>NUCLEOTIDE SEQUENCE</scope>
    <source>
        <strain evidence="6">DSM 100917</strain>
    </source>
</reference>
<comment type="subcellular location">
    <subcellularLocation>
        <location evidence="4">Cell outer membrane</location>
        <topology evidence="4">Lipid-anchor</topology>
    </subcellularLocation>
</comment>
<comment type="similarity">
    <text evidence="4">Belongs to the BamD family.</text>
</comment>
<dbReference type="PROSITE" id="PS51257">
    <property type="entry name" value="PROKAR_LIPOPROTEIN"/>
    <property type="match status" value="1"/>
</dbReference>
<comment type="function">
    <text evidence="4">Part of the outer membrane protein assembly complex, which is involved in assembly and insertion of beta-barrel proteins into the outer membrane.</text>
</comment>
<dbReference type="RefSeq" id="WP_008314756.1">
    <property type="nucleotide sequence ID" value="NZ_CP115969.1"/>
</dbReference>
<dbReference type="PANTHER" id="PTHR37423">
    <property type="entry name" value="SOLUBLE LYTIC MUREIN TRANSGLYCOSYLASE-RELATED"/>
    <property type="match status" value="1"/>
</dbReference>
<dbReference type="AlphaFoldDB" id="A0AB35BZ79"/>
<keyword evidence="3 4" id="KW-0998">Cell outer membrane</keyword>
<keyword evidence="2 4" id="KW-0472">Membrane</keyword>
<evidence type="ECO:0000256" key="1">
    <source>
        <dbReference type="ARBA" id="ARBA00022729"/>
    </source>
</evidence>
<organism evidence="6 7">
    <name type="scientific">Wohlfahrtiimonas chitiniclastica</name>
    <dbReference type="NCBI Taxonomy" id="400946"/>
    <lineage>
        <taxon>Bacteria</taxon>
        <taxon>Pseudomonadati</taxon>
        <taxon>Pseudomonadota</taxon>
        <taxon>Gammaproteobacteria</taxon>
        <taxon>Cardiobacteriales</taxon>
        <taxon>Ignatzschineriaceae</taxon>
        <taxon>Wohlfahrtiimonas</taxon>
    </lineage>
</organism>
<evidence type="ECO:0000313" key="6">
    <source>
        <dbReference type="EMBL" id="MBS7823800.1"/>
    </source>
</evidence>
<keyword evidence="1 4" id="KW-0732">Signal</keyword>
<dbReference type="NCBIfam" id="TIGR03302">
    <property type="entry name" value="OM_YfiO"/>
    <property type="match status" value="1"/>
</dbReference>
<dbReference type="Gene3D" id="1.25.40.10">
    <property type="entry name" value="Tetratricopeptide repeat domain"/>
    <property type="match status" value="1"/>
</dbReference>
<comment type="subunit">
    <text evidence="4">Part of the Bam complex.</text>
</comment>
<evidence type="ECO:0000256" key="3">
    <source>
        <dbReference type="ARBA" id="ARBA00023237"/>
    </source>
</evidence>
<gene>
    <name evidence="4" type="primary">bamD</name>
    <name evidence="6" type="ORF">J7561_01120</name>
</gene>
<dbReference type="HAMAP" id="MF_00922">
    <property type="entry name" value="OM_assembly_BamD"/>
    <property type="match status" value="1"/>
</dbReference>
<name>A0AB35BZ79_9GAMM</name>
<dbReference type="GeneID" id="58263163"/>
<evidence type="ECO:0000256" key="2">
    <source>
        <dbReference type="ARBA" id="ARBA00023136"/>
    </source>
</evidence>
<evidence type="ECO:0000313" key="7">
    <source>
        <dbReference type="Proteomes" id="UP000680020"/>
    </source>
</evidence>
<keyword evidence="4" id="KW-0564">Palmitate</keyword>
<proteinExistence type="inferred from homology"/>
<dbReference type="InterPro" id="IPR039565">
    <property type="entry name" value="BamD-like"/>
</dbReference>
<dbReference type="InterPro" id="IPR011990">
    <property type="entry name" value="TPR-like_helical_dom_sf"/>
</dbReference>
<dbReference type="GO" id="GO:0009279">
    <property type="term" value="C:cell outer membrane"/>
    <property type="evidence" value="ECO:0007669"/>
    <property type="project" value="UniProtKB-SubCell"/>
</dbReference>